<dbReference type="Proteomes" id="UP000004394">
    <property type="component" value="Unassembled WGS sequence"/>
</dbReference>
<gene>
    <name evidence="1" type="ORF">HMPREF0658_1836</name>
</gene>
<dbReference type="EMBL" id="AEEI01000052">
    <property type="protein sequence ID" value="EFM01273.1"/>
    <property type="molecule type" value="Genomic_DNA"/>
</dbReference>
<accession>E0NUI2</accession>
<name>E0NUI2_9BACT</name>
<evidence type="ECO:0000313" key="1">
    <source>
        <dbReference type="EMBL" id="EFM01273.1"/>
    </source>
</evidence>
<keyword evidence="2" id="KW-1185">Reference proteome</keyword>
<sequence length="41" mass="5054">MPYPEPAYNIATLQTSSTYKRGYNYFWHTFYLGIRLPSYWR</sequence>
<evidence type="ECO:0000313" key="2">
    <source>
        <dbReference type="Proteomes" id="UP000004394"/>
    </source>
</evidence>
<organism evidence="1 2">
    <name type="scientific">Hoylesella marshii DSM 16973 = JCM 13450</name>
    <dbReference type="NCBI Taxonomy" id="862515"/>
    <lineage>
        <taxon>Bacteria</taxon>
        <taxon>Pseudomonadati</taxon>
        <taxon>Bacteroidota</taxon>
        <taxon>Bacteroidia</taxon>
        <taxon>Bacteroidales</taxon>
        <taxon>Prevotellaceae</taxon>
        <taxon>Hoylesella</taxon>
    </lineage>
</organism>
<dbReference type="BioCyc" id="PMAR862515-HMP:GMOO-1862-MONOMER"/>
<reference evidence="1" key="1">
    <citation type="submission" date="2010-07" db="EMBL/GenBank/DDBJ databases">
        <authorList>
            <person name="Muzny D."/>
            <person name="Qin X."/>
            <person name="Deng J."/>
            <person name="Jiang H."/>
            <person name="Liu Y."/>
            <person name="Qu J."/>
            <person name="Song X.-Z."/>
            <person name="Zhang L."/>
            <person name="Thornton R."/>
            <person name="Coyle M."/>
            <person name="Francisco L."/>
            <person name="Jackson L."/>
            <person name="Javaid M."/>
            <person name="Korchina V."/>
            <person name="Kovar C."/>
            <person name="Mata R."/>
            <person name="Mathew T."/>
            <person name="Ngo R."/>
            <person name="Nguyen L."/>
            <person name="Nguyen N."/>
            <person name="Okwuonu G."/>
            <person name="Ongeri F."/>
            <person name="Pham C."/>
            <person name="Simmons D."/>
            <person name="Wilczek-Boney K."/>
            <person name="Hale W."/>
            <person name="Jakkamsetti A."/>
            <person name="Pham P."/>
            <person name="Ruth R."/>
            <person name="San Lucas F."/>
            <person name="Warren J."/>
            <person name="Zhang J."/>
            <person name="Zhao Z."/>
            <person name="Zhou C."/>
            <person name="Zhu D."/>
            <person name="Lee S."/>
            <person name="Bess C."/>
            <person name="Blankenburg K."/>
            <person name="Forbes L."/>
            <person name="Fu Q."/>
            <person name="Gubbala S."/>
            <person name="Hirani K."/>
            <person name="Jayaseelan J.C."/>
            <person name="Lara F."/>
            <person name="Munidasa M."/>
            <person name="Palculict T."/>
            <person name="Patil S."/>
            <person name="Pu L.-L."/>
            <person name="Saada N."/>
            <person name="Tang L."/>
            <person name="Weissenberger G."/>
            <person name="Zhu Y."/>
            <person name="Hemphill L."/>
            <person name="Shang Y."/>
            <person name="Youmans B."/>
            <person name="Ayvaz T."/>
            <person name="Ross M."/>
            <person name="Santibanez J."/>
            <person name="Aqrawi P."/>
            <person name="Gross S."/>
            <person name="Joshi V."/>
            <person name="Fowler G."/>
            <person name="Nazareth L."/>
            <person name="Reid J."/>
            <person name="Worley K."/>
            <person name="Petrosino J."/>
            <person name="Highlander S."/>
            <person name="Gibbs R."/>
        </authorList>
    </citation>
    <scope>NUCLEOTIDE SEQUENCE [LARGE SCALE GENOMIC DNA]</scope>
    <source>
        <strain evidence="1">DSM 16973</strain>
    </source>
</reference>
<dbReference type="AlphaFoldDB" id="E0NUI2"/>
<comment type="caution">
    <text evidence="1">The sequence shown here is derived from an EMBL/GenBank/DDBJ whole genome shotgun (WGS) entry which is preliminary data.</text>
</comment>
<protein>
    <submittedName>
        <fullName evidence="1">Uncharacterized protein</fullName>
    </submittedName>
</protein>
<proteinExistence type="predicted"/>
<dbReference type="HOGENOM" id="CLU_3274551_0_0_10"/>